<dbReference type="InParanoid" id="E4WYF2"/>
<reference evidence="1" key="1">
    <citation type="journal article" date="2010" name="Science">
        <title>Plasticity of animal genome architecture unmasked by rapid evolution of a pelagic tunicate.</title>
        <authorList>
            <person name="Denoeud F."/>
            <person name="Henriet S."/>
            <person name="Mungpakdee S."/>
            <person name="Aury J.M."/>
            <person name="Da Silva C."/>
            <person name="Brinkmann H."/>
            <person name="Mikhaleva J."/>
            <person name="Olsen L.C."/>
            <person name="Jubin C."/>
            <person name="Canestro C."/>
            <person name="Bouquet J.M."/>
            <person name="Danks G."/>
            <person name="Poulain J."/>
            <person name="Campsteijn C."/>
            <person name="Adamski M."/>
            <person name="Cross I."/>
            <person name="Yadetie F."/>
            <person name="Muffato M."/>
            <person name="Louis A."/>
            <person name="Butcher S."/>
            <person name="Tsagkogeorga G."/>
            <person name="Konrad A."/>
            <person name="Singh S."/>
            <person name="Jensen M.F."/>
            <person name="Cong E.H."/>
            <person name="Eikeseth-Otteraa H."/>
            <person name="Noel B."/>
            <person name="Anthouard V."/>
            <person name="Porcel B.M."/>
            <person name="Kachouri-Lafond R."/>
            <person name="Nishino A."/>
            <person name="Ugolini M."/>
            <person name="Chourrout P."/>
            <person name="Nishida H."/>
            <person name="Aasland R."/>
            <person name="Huzurbazar S."/>
            <person name="Westhof E."/>
            <person name="Delsuc F."/>
            <person name="Lehrach H."/>
            <person name="Reinhardt R."/>
            <person name="Weissenbach J."/>
            <person name="Roy S.W."/>
            <person name="Artiguenave F."/>
            <person name="Postlethwait J.H."/>
            <person name="Manak J.R."/>
            <person name="Thompson E.M."/>
            <person name="Jaillon O."/>
            <person name="Du Pasquier L."/>
            <person name="Boudinot P."/>
            <person name="Liberles D.A."/>
            <person name="Volff J.N."/>
            <person name="Philippe H."/>
            <person name="Lenhard B."/>
            <person name="Roest Crollius H."/>
            <person name="Wincker P."/>
            <person name="Chourrout D."/>
        </authorList>
    </citation>
    <scope>NUCLEOTIDE SEQUENCE [LARGE SCALE GENOMIC DNA]</scope>
</reference>
<keyword evidence="2" id="KW-1185">Reference proteome</keyword>
<organism evidence="1">
    <name type="scientific">Oikopleura dioica</name>
    <name type="common">Tunicate</name>
    <dbReference type="NCBI Taxonomy" id="34765"/>
    <lineage>
        <taxon>Eukaryota</taxon>
        <taxon>Metazoa</taxon>
        <taxon>Chordata</taxon>
        <taxon>Tunicata</taxon>
        <taxon>Appendicularia</taxon>
        <taxon>Copelata</taxon>
        <taxon>Oikopleuridae</taxon>
        <taxon>Oikopleura</taxon>
    </lineage>
</organism>
<accession>E4WYF2</accession>
<dbReference type="Proteomes" id="UP000001307">
    <property type="component" value="Unassembled WGS sequence"/>
</dbReference>
<evidence type="ECO:0000313" key="1">
    <source>
        <dbReference type="EMBL" id="CBY22396.1"/>
    </source>
</evidence>
<dbReference type="EMBL" id="FN653018">
    <property type="protein sequence ID" value="CBY22396.1"/>
    <property type="molecule type" value="Genomic_DNA"/>
</dbReference>
<dbReference type="OrthoDB" id="10330339at2759"/>
<sequence>MASVQLDSHLLYRRMNRLISRSLRPFSLKIVSPAKLMKSDLAKQTVICAGLVGVGDALAQAYRNERDLQRLVDMTLAGSFLGPWYKWWYGILNKRPNLTPLMKTGIDVSTSPFLHFTFLAFYILIHEHKIIDAKRSWENMIELIKLDLLLFLPICYTNFKFIPPGIWQTVYINAMYVIIVEPVCSMIINDNVQLFDFFFELLPQPVFEKFIEKIGIKTVLDFIIERTAGK</sequence>
<protein>
    <submittedName>
        <fullName evidence="1">Uncharacterized protein</fullName>
    </submittedName>
</protein>
<dbReference type="AlphaFoldDB" id="E4WYF2"/>
<evidence type="ECO:0000313" key="2">
    <source>
        <dbReference type="Proteomes" id="UP000001307"/>
    </source>
</evidence>
<name>E4WYF2_OIKDI</name>
<proteinExistence type="predicted"/>
<gene>
    <name evidence="1" type="ORF">GSOID_T00011955001</name>
</gene>